<dbReference type="InterPro" id="IPR056826">
    <property type="entry name" value="Agd3_CE"/>
</dbReference>
<dbReference type="AlphaFoldDB" id="A0A1Y1U610"/>
<reference evidence="2 3" key="2">
    <citation type="submission" date="2016-08" db="EMBL/GenBank/DDBJ databases">
        <title>Pervasive Adenine N6-methylation of Active Genes in Fungi.</title>
        <authorList>
            <consortium name="DOE Joint Genome Institute"/>
            <person name="Mondo S.J."/>
            <person name="Dannebaum R.O."/>
            <person name="Kuo R.C."/>
            <person name="Labutti K."/>
            <person name="Haridas S."/>
            <person name="Kuo A."/>
            <person name="Salamov A."/>
            <person name="Ahrendt S.R."/>
            <person name="Lipzen A."/>
            <person name="Sullivan W."/>
            <person name="Andreopoulos W.B."/>
            <person name="Clum A."/>
            <person name="Lindquist E."/>
            <person name="Daum C."/>
            <person name="Ramamoorthy G.K."/>
            <person name="Gryganskyi A."/>
            <person name="Culley D."/>
            <person name="Magnuson J.K."/>
            <person name="James T.Y."/>
            <person name="O'Malley M.A."/>
            <person name="Stajich J.E."/>
            <person name="Spatafora J.W."/>
            <person name="Visel A."/>
            <person name="Grigoriev I.V."/>
        </authorList>
    </citation>
    <scope>NUCLEOTIDE SEQUENCE [LARGE SCALE GENOMIC DNA]</scope>
    <source>
        <strain evidence="3">finn</strain>
    </source>
</reference>
<dbReference type="GO" id="GO:0031505">
    <property type="term" value="P:fungal-type cell wall organization"/>
    <property type="evidence" value="ECO:0007669"/>
    <property type="project" value="TreeGrafter"/>
</dbReference>
<dbReference type="EMBL" id="MCFH01000212">
    <property type="protein sequence ID" value="ORX33470.1"/>
    <property type="molecule type" value="Genomic_DNA"/>
</dbReference>
<keyword evidence="3" id="KW-1185">Reference proteome</keyword>
<feature type="domain" description="Agd3 deacetylase" evidence="1">
    <location>
        <begin position="239"/>
        <end position="320"/>
    </location>
</feature>
<evidence type="ECO:0000259" key="1">
    <source>
        <dbReference type="Pfam" id="PF25115"/>
    </source>
</evidence>
<dbReference type="InterPro" id="IPR050788">
    <property type="entry name" value="Yeast_SRP1/TIP1_CWP"/>
</dbReference>
<name>A0A1Y1U610_9FUNG</name>
<reference evidence="2 3" key="1">
    <citation type="submission" date="2016-08" db="EMBL/GenBank/DDBJ databases">
        <title>Genomes of anaerobic fungi encode conserved fungal cellulosomes for biomass hydrolysis.</title>
        <authorList>
            <consortium name="DOE Joint Genome Institute"/>
            <person name="Haitjema C.H."/>
            <person name="Gilmore S.P."/>
            <person name="Henske J.K."/>
            <person name="Solomon K.V."/>
            <person name="De Groot R."/>
            <person name="Kuo A."/>
            <person name="Mondo S.J."/>
            <person name="Salamov A.A."/>
            <person name="Labutti K."/>
            <person name="Zhao Z."/>
            <person name="Chiniquy J."/>
            <person name="Barry K."/>
            <person name="Brewer H.M."/>
            <person name="Purvine S.O."/>
            <person name="Wright A.T."/>
            <person name="Boxma B."/>
            <person name="Van Alen T."/>
            <person name="Hackstein J.H."/>
            <person name="Baker S.E."/>
            <person name="Grigoriev I.V."/>
            <person name="O'Malley M.A."/>
        </authorList>
    </citation>
    <scope>NUCLEOTIDE SEQUENCE [LARGE SCALE GENOMIC DNA]</scope>
    <source>
        <strain evidence="3">finn</strain>
    </source>
</reference>
<evidence type="ECO:0000313" key="2">
    <source>
        <dbReference type="EMBL" id="ORX33470.1"/>
    </source>
</evidence>
<dbReference type="OrthoDB" id="5151256at2759"/>
<accession>A0A1Y1U610</accession>
<proteinExistence type="predicted"/>
<gene>
    <name evidence="2" type="ORF">BCR36DRAFT_588606</name>
</gene>
<organism evidence="2 3">
    <name type="scientific">Piromyces finnis</name>
    <dbReference type="NCBI Taxonomy" id="1754191"/>
    <lineage>
        <taxon>Eukaryota</taxon>
        <taxon>Fungi</taxon>
        <taxon>Fungi incertae sedis</taxon>
        <taxon>Chytridiomycota</taxon>
        <taxon>Chytridiomycota incertae sedis</taxon>
        <taxon>Neocallimastigomycetes</taxon>
        <taxon>Neocallimastigales</taxon>
        <taxon>Neocallimastigaceae</taxon>
        <taxon>Piromyces</taxon>
    </lineage>
</organism>
<dbReference type="GO" id="GO:0000324">
    <property type="term" value="C:fungal-type vacuole"/>
    <property type="evidence" value="ECO:0007669"/>
    <property type="project" value="TreeGrafter"/>
</dbReference>
<feature type="domain" description="Agd3 deacetylase" evidence="1">
    <location>
        <begin position="93"/>
        <end position="234"/>
    </location>
</feature>
<dbReference type="PANTHER" id="PTHR31002:SF34">
    <property type="entry name" value="CELL WALL PROTEIN CWP1-RELATED"/>
    <property type="match status" value="1"/>
</dbReference>
<evidence type="ECO:0000313" key="3">
    <source>
        <dbReference type="Proteomes" id="UP000193719"/>
    </source>
</evidence>
<dbReference type="PANTHER" id="PTHR31002">
    <property type="entry name" value="SERIPAUPERIN"/>
    <property type="match status" value="1"/>
</dbReference>
<protein>
    <recommendedName>
        <fullName evidence="1">Agd3 deacetylase domain-containing protein</fullName>
    </recommendedName>
</protein>
<dbReference type="STRING" id="1754191.A0A1Y1U610"/>
<dbReference type="Proteomes" id="UP000193719">
    <property type="component" value="Unassembled WGS sequence"/>
</dbReference>
<feature type="non-terminal residue" evidence="2">
    <location>
        <position position="1"/>
    </location>
</feature>
<dbReference type="GO" id="GO:0005199">
    <property type="term" value="F:structural constituent of cell wall"/>
    <property type="evidence" value="ECO:0007669"/>
    <property type="project" value="TreeGrafter"/>
</dbReference>
<dbReference type="Pfam" id="PF25115">
    <property type="entry name" value="Agd3_CE"/>
    <property type="match status" value="2"/>
</dbReference>
<dbReference type="GO" id="GO:0009277">
    <property type="term" value="C:fungal-type cell wall"/>
    <property type="evidence" value="ECO:0007669"/>
    <property type="project" value="TreeGrafter"/>
</dbReference>
<sequence length="377" mass="44106">FYKTSLKYTDIEAYAGALVNSNGIESIHFWIPFIDSHIAYFASHLWISYINYGLIDGYRRLFFEIQVDDYFTDNCFNSSDSQHKQYEIRNWTDYLFPYEYKKPLNEHGNDKLYKHFKNHDNQDNFFWLTHTFSHQKLDYASYRDTDLESKENIKMSKEPYLGMYDRDCYSKHSIVTPEISGLHNGDALKALTDNEVYYAVGDTSRVDVSPENFYLPFITNMTTSNFDGFVVIPQADLHAKNFLKLRHDPYMFHEGNLRNSDFKEVSIGSGKGKYGMLQQWVERVTEEIQKYMNWPLVSIKMDNLAQTYLTRISKEQCKPKYTMVVDDSSFKISEIKVKATTGECKVPLLAIKNTEFDKSTVDSIEKLVGIATLFIMH</sequence>
<comment type="caution">
    <text evidence="2">The sequence shown here is derived from an EMBL/GenBank/DDBJ whole genome shotgun (WGS) entry which is preliminary data.</text>
</comment>